<evidence type="ECO:0000259" key="4">
    <source>
        <dbReference type="Pfam" id="PF00440"/>
    </source>
</evidence>
<dbReference type="InterPro" id="IPR025996">
    <property type="entry name" value="MT1864/Rv1816-like_C"/>
</dbReference>
<feature type="domain" description="HTH tetR-type" evidence="4">
    <location>
        <begin position="12"/>
        <end position="47"/>
    </location>
</feature>
<name>A0A850ERH6_9BACL</name>
<dbReference type="SUPFAM" id="SSF48498">
    <property type="entry name" value="Tetracyclin repressor-like, C-terminal domain"/>
    <property type="match status" value="1"/>
</dbReference>
<dbReference type="InterPro" id="IPR001647">
    <property type="entry name" value="HTH_TetR"/>
</dbReference>
<dbReference type="RefSeq" id="WP_175372626.1">
    <property type="nucleotide sequence ID" value="NZ_JABWCS010000213.1"/>
</dbReference>
<keyword evidence="2" id="KW-0238">DNA-binding</keyword>
<dbReference type="Proteomes" id="UP000564806">
    <property type="component" value="Unassembled WGS sequence"/>
</dbReference>
<dbReference type="AlphaFoldDB" id="A0A850ERH6"/>
<evidence type="ECO:0000259" key="5">
    <source>
        <dbReference type="Pfam" id="PF13305"/>
    </source>
</evidence>
<dbReference type="EMBL" id="JABWCS010000213">
    <property type="protein sequence ID" value="NUU62127.1"/>
    <property type="molecule type" value="Genomic_DNA"/>
</dbReference>
<keyword evidence="1" id="KW-0805">Transcription regulation</keyword>
<accession>A0A850ERH6</accession>
<evidence type="ECO:0000313" key="6">
    <source>
        <dbReference type="EMBL" id="NUU62127.1"/>
    </source>
</evidence>
<dbReference type="Pfam" id="PF13305">
    <property type="entry name" value="TetR_C_33"/>
    <property type="match status" value="1"/>
</dbReference>
<organism evidence="6 7">
    <name type="scientific">Paenibacillus agri</name>
    <dbReference type="NCBI Taxonomy" id="2744309"/>
    <lineage>
        <taxon>Bacteria</taxon>
        <taxon>Bacillati</taxon>
        <taxon>Bacillota</taxon>
        <taxon>Bacilli</taxon>
        <taxon>Bacillales</taxon>
        <taxon>Paenibacillaceae</taxon>
        <taxon>Paenibacillus</taxon>
    </lineage>
</organism>
<protein>
    <submittedName>
        <fullName evidence="6">WHG domain-containing protein</fullName>
    </submittedName>
</protein>
<gene>
    <name evidence="6" type="ORF">HPT30_17425</name>
</gene>
<dbReference type="Gene3D" id="1.10.357.10">
    <property type="entry name" value="Tetracycline Repressor, domain 2"/>
    <property type="match status" value="1"/>
</dbReference>
<sequence length="195" mass="20660">MSPRAGLDVDILVRAAAEIADEEGIEEVTLARLAAKLGVRSPSLYNHINGLQGLRTQLAIYGLGELNTAIASAAEGLSGDDAVQAMGRAYVEFARSRPGLYKTTLSSPDPNNAELVAASERILSLIINLLQVYNLGKEGELHAVRGLRSILHGFASIVQEGGFGMPLDTNISLSRLIAAFLTGIGQMNIPGKYES</sequence>
<feature type="domain" description="HTH-type transcriptional regulator MT1864/Rv1816-like C-terminal" evidence="5">
    <location>
        <begin position="83"/>
        <end position="180"/>
    </location>
</feature>
<comment type="caution">
    <text evidence="6">The sequence shown here is derived from an EMBL/GenBank/DDBJ whole genome shotgun (WGS) entry which is preliminary data.</text>
</comment>
<keyword evidence="3" id="KW-0804">Transcription</keyword>
<proteinExistence type="predicted"/>
<dbReference type="GO" id="GO:0003677">
    <property type="term" value="F:DNA binding"/>
    <property type="evidence" value="ECO:0007669"/>
    <property type="project" value="UniProtKB-KW"/>
</dbReference>
<evidence type="ECO:0000256" key="2">
    <source>
        <dbReference type="ARBA" id="ARBA00023125"/>
    </source>
</evidence>
<evidence type="ECO:0000256" key="3">
    <source>
        <dbReference type="ARBA" id="ARBA00023163"/>
    </source>
</evidence>
<dbReference type="InterPro" id="IPR036271">
    <property type="entry name" value="Tet_transcr_reg_TetR-rel_C_sf"/>
</dbReference>
<dbReference type="Pfam" id="PF00440">
    <property type="entry name" value="TetR_N"/>
    <property type="match status" value="1"/>
</dbReference>
<dbReference type="SUPFAM" id="SSF46689">
    <property type="entry name" value="Homeodomain-like"/>
    <property type="match status" value="1"/>
</dbReference>
<reference evidence="6" key="1">
    <citation type="submission" date="2020-06" db="EMBL/GenBank/DDBJ databases">
        <title>Paenibacillus sp. nov., isolated from soil.</title>
        <authorList>
            <person name="Seo Y.L."/>
        </authorList>
    </citation>
    <scope>NUCLEOTIDE SEQUENCE [LARGE SCALE GENOMIC DNA]</scope>
    <source>
        <strain evidence="6">JW14</strain>
    </source>
</reference>
<dbReference type="InterPro" id="IPR009057">
    <property type="entry name" value="Homeodomain-like_sf"/>
</dbReference>
<keyword evidence="7" id="KW-1185">Reference proteome</keyword>
<dbReference type="Gene3D" id="1.10.10.60">
    <property type="entry name" value="Homeodomain-like"/>
    <property type="match status" value="1"/>
</dbReference>
<evidence type="ECO:0000256" key="1">
    <source>
        <dbReference type="ARBA" id="ARBA00023015"/>
    </source>
</evidence>
<evidence type="ECO:0000313" key="7">
    <source>
        <dbReference type="Proteomes" id="UP000564806"/>
    </source>
</evidence>